<accession>A0ABP6LFG0</accession>
<dbReference type="InterPro" id="IPR038765">
    <property type="entry name" value="Papain-like_cys_pep_sf"/>
</dbReference>
<dbReference type="Proteomes" id="UP001499930">
    <property type="component" value="Unassembled WGS sequence"/>
</dbReference>
<feature type="compositionally biased region" description="Low complexity" evidence="1">
    <location>
        <begin position="468"/>
        <end position="490"/>
    </location>
</feature>
<evidence type="ECO:0000259" key="2">
    <source>
        <dbReference type="Pfam" id="PF05257"/>
    </source>
</evidence>
<feature type="compositionally biased region" description="Low complexity" evidence="1">
    <location>
        <begin position="237"/>
        <end position="256"/>
    </location>
</feature>
<proteinExistence type="predicted"/>
<feature type="compositionally biased region" description="Polar residues" evidence="1">
    <location>
        <begin position="189"/>
        <end position="201"/>
    </location>
</feature>
<sequence length="529" mass="55820">MQKFIELLESQLGYSEKSGGYTKFGSWYGKTVEFDADYTSAPWCDMYLSWAAEQLGYEAWVGQFAYTVYHAEWFREQDAWGTTPKPGAIVFFDWGGSGSVDRIDHVGIVTAVEGGRIHTIEGNIDGGVAKRKERETDKVVGYGYPEKIKARLDREAQQETIQNPATINGPAGPTTDVPGLVAVVPTPAPTRSSTGSGTTKASPKHAKKPAEQTRDQGPRAADGDRTPPSKKGDAAEASKSTTGTKTGTKAGIQAKGPAVAGRTSQGKHAKASTADTSALATTPVASTGDVTGYTPELGTPAVLAPVLLAAVAILAHTKAKQSRLRFAAAAERAVPVAPPRRSPGRRRAPGRRRMPRNAPVTARLVGRPSELVPATTSFTPAAAAEFPAVTAPVGVLEETGARTPRDDRARAPYQGRRRLHERPVVESSTFVQDAPLRGRRHRRGDSMVSTTIAAGPARPAPFTTSAVPARPALPGGPRVPAGPAVSVPAPHEGRGRPVTRTGPYAPPAGSGDILVHSGYQGRRRARVPA</sequence>
<dbReference type="SUPFAM" id="SSF54001">
    <property type="entry name" value="Cysteine proteinases"/>
    <property type="match status" value="1"/>
</dbReference>
<reference evidence="4" key="1">
    <citation type="journal article" date="2019" name="Int. J. Syst. Evol. Microbiol.">
        <title>The Global Catalogue of Microorganisms (GCM) 10K type strain sequencing project: providing services to taxonomists for standard genome sequencing and annotation.</title>
        <authorList>
            <consortium name="The Broad Institute Genomics Platform"/>
            <consortium name="The Broad Institute Genome Sequencing Center for Infectious Disease"/>
            <person name="Wu L."/>
            <person name="Ma J."/>
        </authorList>
    </citation>
    <scope>NUCLEOTIDE SEQUENCE [LARGE SCALE GENOMIC DNA]</scope>
    <source>
        <strain evidence="4">JCM 3106</strain>
    </source>
</reference>
<feature type="region of interest" description="Disordered" evidence="1">
    <location>
        <begin position="468"/>
        <end position="529"/>
    </location>
</feature>
<dbReference type="EMBL" id="BAAAWD010000029">
    <property type="protein sequence ID" value="GAA3038769.1"/>
    <property type="molecule type" value="Genomic_DNA"/>
</dbReference>
<dbReference type="InterPro" id="IPR007921">
    <property type="entry name" value="CHAP_dom"/>
</dbReference>
<feature type="region of interest" description="Disordered" evidence="1">
    <location>
        <begin position="153"/>
        <end position="277"/>
    </location>
</feature>
<organism evidence="3 4">
    <name type="scientific">Streptosporangium longisporum</name>
    <dbReference type="NCBI Taxonomy" id="46187"/>
    <lineage>
        <taxon>Bacteria</taxon>
        <taxon>Bacillati</taxon>
        <taxon>Actinomycetota</taxon>
        <taxon>Actinomycetes</taxon>
        <taxon>Streptosporangiales</taxon>
        <taxon>Streptosporangiaceae</taxon>
        <taxon>Streptosporangium</taxon>
    </lineage>
</organism>
<feature type="domain" description="Peptidase C51" evidence="2">
    <location>
        <begin position="38"/>
        <end position="123"/>
    </location>
</feature>
<dbReference type="Gene3D" id="3.90.1720.10">
    <property type="entry name" value="endopeptidase domain like (from Nostoc punctiforme)"/>
    <property type="match status" value="1"/>
</dbReference>
<feature type="compositionally biased region" description="Basic and acidic residues" evidence="1">
    <location>
        <begin position="208"/>
        <end position="236"/>
    </location>
</feature>
<comment type="caution">
    <text evidence="3">The sequence shown here is derived from an EMBL/GenBank/DDBJ whole genome shotgun (WGS) entry which is preliminary data.</text>
</comment>
<evidence type="ECO:0000313" key="3">
    <source>
        <dbReference type="EMBL" id="GAA3038769.1"/>
    </source>
</evidence>
<keyword evidence="4" id="KW-1185">Reference proteome</keyword>
<evidence type="ECO:0000256" key="1">
    <source>
        <dbReference type="SAM" id="MobiDB-lite"/>
    </source>
</evidence>
<name>A0ABP6LFG0_9ACTN</name>
<feature type="region of interest" description="Disordered" evidence="1">
    <location>
        <begin position="335"/>
        <end position="354"/>
    </location>
</feature>
<dbReference type="Pfam" id="PF05257">
    <property type="entry name" value="CHAP"/>
    <property type="match status" value="1"/>
</dbReference>
<evidence type="ECO:0000313" key="4">
    <source>
        <dbReference type="Proteomes" id="UP001499930"/>
    </source>
</evidence>
<gene>
    <name evidence="3" type="ORF">GCM10017559_78580</name>
</gene>
<feature type="compositionally biased region" description="Basic residues" evidence="1">
    <location>
        <begin position="342"/>
        <end position="354"/>
    </location>
</feature>
<protein>
    <recommendedName>
        <fullName evidence="2">Peptidase C51 domain-containing protein</fullName>
    </recommendedName>
</protein>
<dbReference type="RefSeq" id="WP_344906664.1">
    <property type="nucleotide sequence ID" value="NZ_BAAAWD010000029.1"/>
</dbReference>